<evidence type="ECO:0008006" key="4">
    <source>
        <dbReference type="Google" id="ProtNLM"/>
    </source>
</evidence>
<gene>
    <name evidence="2" type="ordered locus">Clos_1909</name>
</gene>
<organism evidence="2 3">
    <name type="scientific">Alkaliphilus oremlandii (strain OhILAs)</name>
    <name type="common">Clostridium oremlandii (strain OhILAs)</name>
    <dbReference type="NCBI Taxonomy" id="350688"/>
    <lineage>
        <taxon>Bacteria</taxon>
        <taxon>Bacillati</taxon>
        <taxon>Bacillota</taxon>
        <taxon>Clostridia</taxon>
        <taxon>Peptostreptococcales</taxon>
        <taxon>Natronincolaceae</taxon>
        <taxon>Alkaliphilus</taxon>
    </lineage>
</organism>
<keyword evidence="1" id="KW-0812">Transmembrane</keyword>
<accession>A8MI17</accession>
<dbReference type="STRING" id="350688.Clos_1909"/>
<dbReference type="OrthoDB" id="1848927at2"/>
<name>A8MI17_ALKOO</name>
<protein>
    <recommendedName>
        <fullName evidence="4">PrgI family protein</fullName>
    </recommendedName>
</protein>
<reference evidence="3" key="1">
    <citation type="submission" date="2007-10" db="EMBL/GenBank/DDBJ databases">
        <title>Complete genome of Alkaliphilus oremlandii OhILAs.</title>
        <authorList>
            <person name="Copeland A."/>
            <person name="Lucas S."/>
            <person name="Lapidus A."/>
            <person name="Barry K."/>
            <person name="Detter J.C."/>
            <person name="Glavina del Rio T."/>
            <person name="Hammon N."/>
            <person name="Israni S."/>
            <person name="Dalin E."/>
            <person name="Tice H."/>
            <person name="Pitluck S."/>
            <person name="Chain P."/>
            <person name="Malfatti S."/>
            <person name="Shin M."/>
            <person name="Vergez L."/>
            <person name="Schmutz J."/>
            <person name="Larimer F."/>
            <person name="Land M."/>
            <person name="Hauser L."/>
            <person name="Kyrpides N."/>
            <person name="Mikhailova N."/>
            <person name="Stolz J.F."/>
            <person name="Dawson A."/>
            <person name="Fisher E."/>
            <person name="Crable B."/>
            <person name="Perera E."/>
            <person name="Lisak J."/>
            <person name="Ranganathan M."/>
            <person name="Basu P."/>
            <person name="Richardson P."/>
        </authorList>
    </citation>
    <scope>NUCLEOTIDE SEQUENCE [LARGE SCALE GENOMIC DNA]</scope>
    <source>
        <strain evidence="3">OhILAs</strain>
    </source>
</reference>
<dbReference type="KEGG" id="aoe:Clos_1909"/>
<keyword evidence="1" id="KW-0472">Membrane</keyword>
<dbReference type="Proteomes" id="UP000000269">
    <property type="component" value="Chromosome"/>
</dbReference>
<keyword evidence="1" id="KW-1133">Transmembrane helix</keyword>
<evidence type="ECO:0000256" key="1">
    <source>
        <dbReference type="SAM" id="Phobius"/>
    </source>
</evidence>
<feature type="transmembrane region" description="Helical" evidence="1">
    <location>
        <begin position="30"/>
        <end position="48"/>
    </location>
</feature>
<dbReference type="eggNOG" id="ENOG50334B7">
    <property type="taxonomic scope" value="Bacteria"/>
</dbReference>
<evidence type="ECO:0000313" key="2">
    <source>
        <dbReference type="EMBL" id="ABW19449.1"/>
    </source>
</evidence>
<dbReference type="RefSeq" id="WP_012159761.1">
    <property type="nucleotide sequence ID" value="NC_009922.1"/>
</dbReference>
<sequence>MSDSSKKGLYIPQGLKVENEIFTGFGKKEMIRALVICFILTVINTLILLIVRNALVFVVMMLASITASVMATQKDQSNVSIYDQIKFMIRFSKGQKYYPYKYLPEWGEEIEKQK</sequence>
<keyword evidence="3" id="KW-1185">Reference proteome</keyword>
<proteinExistence type="predicted"/>
<evidence type="ECO:0000313" key="3">
    <source>
        <dbReference type="Proteomes" id="UP000000269"/>
    </source>
</evidence>
<dbReference type="EMBL" id="CP000853">
    <property type="protein sequence ID" value="ABW19449.1"/>
    <property type="molecule type" value="Genomic_DNA"/>
</dbReference>
<dbReference type="AlphaFoldDB" id="A8MI17"/>
<dbReference type="HOGENOM" id="CLU_173126_0_0_9"/>